<dbReference type="AlphaFoldDB" id="A0A5C3MPM6"/>
<name>A0A5C3MPM6_9AGAM</name>
<evidence type="ECO:0000313" key="3">
    <source>
        <dbReference type="Proteomes" id="UP000305948"/>
    </source>
</evidence>
<accession>A0A5C3MPM6</accession>
<keyword evidence="3" id="KW-1185">Reference proteome</keyword>
<dbReference type="EMBL" id="ML213526">
    <property type="protein sequence ID" value="TFK46910.1"/>
    <property type="molecule type" value="Genomic_DNA"/>
</dbReference>
<gene>
    <name evidence="2" type="ORF">OE88DRAFT_837557</name>
</gene>
<organism evidence="2 3">
    <name type="scientific">Heliocybe sulcata</name>
    <dbReference type="NCBI Taxonomy" id="5364"/>
    <lineage>
        <taxon>Eukaryota</taxon>
        <taxon>Fungi</taxon>
        <taxon>Dikarya</taxon>
        <taxon>Basidiomycota</taxon>
        <taxon>Agaricomycotina</taxon>
        <taxon>Agaricomycetes</taxon>
        <taxon>Gloeophyllales</taxon>
        <taxon>Gloeophyllaceae</taxon>
        <taxon>Heliocybe</taxon>
    </lineage>
</organism>
<protein>
    <submittedName>
        <fullName evidence="2">Uncharacterized protein</fullName>
    </submittedName>
</protein>
<feature type="coiled-coil region" evidence="1">
    <location>
        <begin position="22"/>
        <end position="78"/>
    </location>
</feature>
<keyword evidence="1" id="KW-0175">Coiled coil</keyword>
<evidence type="ECO:0000256" key="1">
    <source>
        <dbReference type="SAM" id="Coils"/>
    </source>
</evidence>
<sequence length="113" mass="12747">MNNNPETSAIDLETITALTGSVSQYRNHINHLEKEVLALRREGVVSRGQPDEALQQRCKDLEKEVNRLSDEARSYRRTNTEVCLLESELDQAKADIKGLQEVIVGIQPTINCK</sequence>
<dbReference type="Proteomes" id="UP000305948">
    <property type="component" value="Unassembled WGS sequence"/>
</dbReference>
<evidence type="ECO:0000313" key="2">
    <source>
        <dbReference type="EMBL" id="TFK46910.1"/>
    </source>
</evidence>
<reference evidence="2 3" key="1">
    <citation type="journal article" date="2019" name="Nat. Ecol. Evol.">
        <title>Megaphylogeny resolves global patterns of mushroom evolution.</title>
        <authorList>
            <person name="Varga T."/>
            <person name="Krizsan K."/>
            <person name="Foldi C."/>
            <person name="Dima B."/>
            <person name="Sanchez-Garcia M."/>
            <person name="Sanchez-Ramirez S."/>
            <person name="Szollosi G.J."/>
            <person name="Szarkandi J.G."/>
            <person name="Papp V."/>
            <person name="Albert L."/>
            <person name="Andreopoulos W."/>
            <person name="Angelini C."/>
            <person name="Antonin V."/>
            <person name="Barry K.W."/>
            <person name="Bougher N.L."/>
            <person name="Buchanan P."/>
            <person name="Buyck B."/>
            <person name="Bense V."/>
            <person name="Catcheside P."/>
            <person name="Chovatia M."/>
            <person name="Cooper J."/>
            <person name="Damon W."/>
            <person name="Desjardin D."/>
            <person name="Finy P."/>
            <person name="Geml J."/>
            <person name="Haridas S."/>
            <person name="Hughes K."/>
            <person name="Justo A."/>
            <person name="Karasinski D."/>
            <person name="Kautmanova I."/>
            <person name="Kiss B."/>
            <person name="Kocsube S."/>
            <person name="Kotiranta H."/>
            <person name="LaButti K.M."/>
            <person name="Lechner B.E."/>
            <person name="Liimatainen K."/>
            <person name="Lipzen A."/>
            <person name="Lukacs Z."/>
            <person name="Mihaltcheva S."/>
            <person name="Morgado L.N."/>
            <person name="Niskanen T."/>
            <person name="Noordeloos M.E."/>
            <person name="Ohm R.A."/>
            <person name="Ortiz-Santana B."/>
            <person name="Ovrebo C."/>
            <person name="Racz N."/>
            <person name="Riley R."/>
            <person name="Savchenko A."/>
            <person name="Shiryaev A."/>
            <person name="Soop K."/>
            <person name="Spirin V."/>
            <person name="Szebenyi C."/>
            <person name="Tomsovsky M."/>
            <person name="Tulloss R.E."/>
            <person name="Uehling J."/>
            <person name="Grigoriev I.V."/>
            <person name="Vagvolgyi C."/>
            <person name="Papp T."/>
            <person name="Martin F.M."/>
            <person name="Miettinen O."/>
            <person name="Hibbett D.S."/>
            <person name="Nagy L.G."/>
        </authorList>
    </citation>
    <scope>NUCLEOTIDE SEQUENCE [LARGE SCALE GENOMIC DNA]</scope>
    <source>
        <strain evidence="2 3">OMC1185</strain>
    </source>
</reference>
<proteinExistence type="predicted"/>